<evidence type="ECO:0000313" key="7">
    <source>
        <dbReference type="Proteomes" id="UP000053660"/>
    </source>
</evidence>
<evidence type="ECO:0000256" key="4">
    <source>
        <dbReference type="ARBA" id="ARBA00023136"/>
    </source>
</evidence>
<feature type="transmembrane region" description="Helical" evidence="5">
    <location>
        <begin position="246"/>
        <end position="266"/>
    </location>
</feature>
<comment type="subcellular location">
    <subcellularLocation>
        <location evidence="1">Membrane</location>
        <topology evidence="1">Multi-pass membrane protein</topology>
    </subcellularLocation>
</comment>
<organism evidence="6 7">
    <name type="scientific">Oesophagostomum dentatum</name>
    <name type="common">Nodular worm</name>
    <dbReference type="NCBI Taxonomy" id="61180"/>
    <lineage>
        <taxon>Eukaryota</taxon>
        <taxon>Metazoa</taxon>
        <taxon>Ecdysozoa</taxon>
        <taxon>Nematoda</taxon>
        <taxon>Chromadorea</taxon>
        <taxon>Rhabditida</taxon>
        <taxon>Rhabditina</taxon>
        <taxon>Rhabditomorpha</taxon>
        <taxon>Strongyloidea</taxon>
        <taxon>Strongylidae</taxon>
        <taxon>Oesophagostomum</taxon>
    </lineage>
</organism>
<name>A0A0B1TDS1_OESDE</name>
<dbReference type="PANTHER" id="PTHR11040:SF76">
    <property type="entry name" value="ZINC TRANSPORTER ZIP3"/>
    <property type="match status" value="1"/>
</dbReference>
<accession>A0A0B1TDS1</accession>
<evidence type="ECO:0000313" key="6">
    <source>
        <dbReference type="EMBL" id="KHJ94256.1"/>
    </source>
</evidence>
<evidence type="ECO:0000256" key="1">
    <source>
        <dbReference type="ARBA" id="ARBA00004141"/>
    </source>
</evidence>
<evidence type="ECO:0000256" key="5">
    <source>
        <dbReference type="SAM" id="Phobius"/>
    </source>
</evidence>
<reference evidence="6 7" key="1">
    <citation type="submission" date="2014-03" db="EMBL/GenBank/DDBJ databases">
        <title>Draft genome of the hookworm Oesophagostomum dentatum.</title>
        <authorList>
            <person name="Mitreva M."/>
        </authorList>
    </citation>
    <scope>NUCLEOTIDE SEQUENCE [LARGE SCALE GENOMIC DNA]</scope>
    <source>
        <strain evidence="6 7">OD-Hann</strain>
    </source>
</reference>
<dbReference type="OrthoDB" id="448280at2759"/>
<dbReference type="PANTHER" id="PTHR11040">
    <property type="entry name" value="ZINC/IRON TRANSPORTER"/>
    <property type="match status" value="1"/>
</dbReference>
<protein>
    <submittedName>
        <fullName evidence="6">Metal cation transporter, ZIP family</fullName>
    </submittedName>
</protein>
<keyword evidence="7" id="KW-1185">Reference proteome</keyword>
<dbReference type="EMBL" id="KN550404">
    <property type="protein sequence ID" value="KHJ94256.1"/>
    <property type="molecule type" value="Genomic_DNA"/>
</dbReference>
<keyword evidence="2 5" id="KW-0812">Transmembrane</keyword>
<feature type="transmembrane region" description="Helical" evidence="5">
    <location>
        <begin position="212"/>
        <end position="234"/>
    </location>
</feature>
<dbReference type="Proteomes" id="UP000053660">
    <property type="component" value="Unassembled WGS sequence"/>
</dbReference>
<keyword evidence="4 5" id="KW-0472">Membrane</keyword>
<feature type="transmembrane region" description="Helical" evidence="5">
    <location>
        <begin position="6"/>
        <end position="29"/>
    </location>
</feature>
<feature type="transmembrane region" description="Helical" evidence="5">
    <location>
        <begin position="85"/>
        <end position="102"/>
    </location>
</feature>
<dbReference type="AlphaFoldDB" id="A0A0B1TDS1"/>
<feature type="transmembrane region" description="Helical" evidence="5">
    <location>
        <begin position="150"/>
        <end position="167"/>
    </location>
</feature>
<dbReference type="Pfam" id="PF02535">
    <property type="entry name" value="Zip"/>
    <property type="match status" value="1"/>
</dbReference>
<sequence>MDLVVLKIILLAVMTIVMIVFGLIPMKILKVLSTKSFERRAGIIISMLSCFAGGVFLGVCFLDLMPDALESYGEWKEEAGIKSEYPFVPLFFMVGFYIVNIIEEVVGKFCGHDHEMPGERNHAATLVSHVSNNMNGYVVGAQDNGNNAKAVVKSLTFVLALMFHASLEGFAFGVQTSTISVTTLFGGIIVHKAVVAFSVGTKLAEAHPHRPWVVIFLIVLVSLVTPLGGGIGIALENSDMDELTKNAVTCILVSLSLGTFIHITFFEVSESLVTSLFPIIAN</sequence>
<dbReference type="GO" id="GO:0005385">
    <property type="term" value="F:zinc ion transmembrane transporter activity"/>
    <property type="evidence" value="ECO:0007669"/>
    <property type="project" value="TreeGrafter"/>
</dbReference>
<feature type="transmembrane region" description="Helical" evidence="5">
    <location>
        <begin position="179"/>
        <end position="200"/>
    </location>
</feature>
<proteinExistence type="predicted"/>
<evidence type="ECO:0000256" key="2">
    <source>
        <dbReference type="ARBA" id="ARBA00022692"/>
    </source>
</evidence>
<dbReference type="InterPro" id="IPR003689">
    <property type="entry name" value="ZIP"/>
</dbReference>
<gene>
    <name evidence="6" type="ORF">OESDEN_05818</name>
</gene>
<dbReference type="GO" id="GO:0005886">
    <property type="term" value="C:plasma membrane"/>
    <property type="evidence" value="ECO:0007669"/>
    <property type="project" value="TreeGrafter"/>
</dbReference>
<feature type="transmembrane region" description="Helical" evidence="5">
    <location>
        <begin position="41"/>
        <end position="65"/>
    </location>
</feature>
<evidence type="ECO:0000256" key="3">
    <source>
        <dbReference type="ARBA" id="ARBA00022989"/>
    </source>
</evidence>
<keyword evidence="3 5" id="KW-1133">Transmembrane helix</keyword>